<organism evidence="2 3">
    <name type="scientific">Pseudidiomarina salinarum</name>
    <dbReference type="NCBI Taxonomy" id="435908"/>
    <lineage>
        <taxon>Bacteria</taxon>
        <taxon>Pseudomonadati</taxon>
        <taxon>Pseudomonadota</taxon>
        <taxon>Gammaproteobacteria</taxon>
        <taxon>Alteromonadales</taxon>
        <taxon>Idiomarinaceae</taxon>
        <taxon>Pseudidiomarina</taxon>
    </lineage>
</organism>
<dbReference type="EMBL" id="JPER01000001">
    <property type="protein sequence ID" value="KFZ32006.1"/>
    <property type="molecule type" value="Genomic_DNA"/>
</dbReference>
<keyword evidence="3" id="KW-1185">Reference proteome</keyword>
<evidence type="ECO:0000256" key="1">
    <source>
        <dbReference type="SAM" id="SignalP"/>
    </source>
</evidence>
<accession>A0A094JHH4</accession>
<evidence type="ECO:0008006" key="4">
    <source>
        <dbReference type="Google" id="ProtNLM"/>
    </source>
</evidence>
<comment type="caution">
    <text evidence="2">The sequence shown here is derived from an EMBL/GenBank/DDBJ whole genome shotgun (WGS) entry which is preliminary data.</text>
</comment>
<dbReference type="Proteomes" id="UP000054363">
    <property type="component" value="Unassembled WGS sequence"/>
</dbReference>
<proteinExistence type="predicted"/>
<dbReference type="AlphaFoldDB" id="A0A094JHH4"/>
<reference evidence="2 3" key="1">
    <citation type="submission" date="2014-06" db="EMBL/GenBank/DDBJ databases">
        <title>The draft genome sequence of Idiomarina salinarum ISL-52.</title>
        <authorList>
            <person name="Du J."/>
            <person name="Shao Z."/>
        </authorList>
    </citation>
    <scope>NUCLEOTIDE SEQUENCE [LARGE SCALE GENOMIC DNA]</scope>
    <source>
        <strain evidence="2 3">ISL-52</strain>
    </source>
</reference>
<name>A0A094JHH4_9GAMM</name>
<feature type="signal peptide" evidence="1">
    <location>
        <begin position="1"/>
        <end position="20"/>
    </location>
</feature>
<evidence type="ECO:0000313" key="2">
    <source>
        <dbReference type="EMBL" id="KFZ32006.1"/>
    </source>
</evidence>
<dbReference type="STRING" id="435908.IDSA_04840"/>
<gene>
    <name evidence="2" type="ORF">IDSA_04840</name>
</gene>
<keyword evidence="1" id="KW-0732">Signal</keyword>
<feature type="chain" id="PRO_5005414701" description="DUF5106 domain-containing protein" evidence="1">
    <location>
        <begin position="21"/>
        <end position="315"/>
    </location>
</feature>
<evidence type="ECO:0000313" key="3">
    <source>
        <dbReference type="Proteomes" id="UP000054363"/>
    </source>
</evidence>
<protein>
    <recommendedName>
        <fullName evidence="4">DUF5106 domain-containing protein</fullName>
    </recommendedName>
</protein>
<sequence length="315" mass="36413">MRFCVLTLALCTLFPSALFAQTNCARDAYEINSLFSAQSSQLHAASKAGNVITENNLSEELFQLTKSLKSLAVSCQDARVPKLFRDSVAFLFLTHKDERLLALYEDFLRTTQLTKEQYLNFSDDFYLMNWQARNFEKLEDLKHEFPVSAKTTDFYPADIGASLNEDDMLFKARFTAGAELETYSENLDPKKLQLVVLVELLDGASRRLFDHVRQDPELFSKVDKILFLFSQTSVANPFDLANASQLMSDYDFAFVNNEDNWPQEIYFHHYPVFYFLHENKVLERIPGWPLEPEAQAKLVNDTYGRLQRELNQTED</sequence>